<organism evidence="4 5">
    <name type="scientific">Intrasporangium oryzae NRRL B-24470</name>
    <dbReference type="NCBI Taxonomy" id="1386089"/>
    <lineage>
        <taxon>Bacteria</taxon>
        <taxon>Bacillati</taxon>
        <taxon>Actinomycetota</taxon>
        <taxon>Actinomycetes</taxon>
        <taxon>Micrococcales</taxon>
        <taxon>Intrasporangiaceae</taxon>
        <taxon>Intrasporangium</taxon>
    </lineage>
</organism>
<feature type="region of interest" description="Disordered" evidence="3">
    <location>
        <begin position="219"/>
        <end position="252"/>
    </location>
</feature>
<dbReference type="Pfam" id="PF00106">
    <property type="entry name" value="adh_short"/>
    <property type="match status" value="1"/>
</dbReference>
<dbReference type="PANTHER" id="PTHR44196">
    <property type="entry name" value="DEHYDROGENASE/REDUCTASE SDR FAMILY MEMBER 7B"/>
    <property type="match status" value="1"/>
</dbReference>
<keyword evidence="2" id="KW-0560">Oxidoreductase</keyword>
<evidence type="ECO:0000256" key="2">
    <source>
        <dbReference type="ARBA" id="ARBA00023002"/>
    </source>
</evidence>
<name>W9GDP0_9MICO</name>
<comment type="similarity">
    <text evidence="1">Belongs to the short-chain dehydrogenases/reductases (SDR) family.</text>
</comment>
<dbReference type="eggNOG" id="COG0300">
    <property type="taxonomic scope" value="Bacteria"/>
</dbReference>
<protein>
    <submittedName>
        <fullName evidence="4">Short-chain dehydrogenase</fullName>
    </submittedName>
</protein>
<evidence type="ECO:0000256" key="3">
    <source>
        <dbReference type="SAM" id="MobiDB-lite"/>
    </source>
</evidence>
<dbReference type="PATRIC" id="fig|1386089.3.peg.1748"/>
<accession>W9GDP0</accession>
<keyword evidence="5" id="KW-1185">Reference proteome</keyword>
<evidence type="ECO:0000256" key="1">
    <source>
        <dbReference type="ARBA" id="ARBA00006484"/>
    </source>
</evidence>
<dbReference type="InterPro" id="IPR002347">
    <property type="entry name" value="SDR_fam"/>
</dbReference>
<gene>
    <name evidence="4" type="ORF">N865_20390</name>
</gene>
<dbReference type="PRINTS" id="PR00081">
    <property type="entry name" value="GDHRDH"/>
</dbReference>
<dbReference type="InterPro" id="IPR020904">
    <property type="entry name" value="Sc_DH/Rdtase_CS"/>
</dbReference>
<dbReference type="GO" id="GO:0016491">
    <property type="term" value="F:oxidoreductase activity"/>
    <property type="evidence" value="ECO:0007669"/>
    <property type="project" value="UniProtKB-KW"/>
</dbReference>
<sequence>MLVARREPELEALAAALRSSGAEALVVAGDVTDVRFTERLAATTATLSVGLVVLAAGFGSLGAFVDRELADEVAMIEVNVVAVTRLAHLFAGRLAAQGCGGLVLFGSIVAGQGTPLQANYAATKAYVRSLGEALSVELRPHGVDVLVVSPGPVDTGFADRAGMTMPSAAAPEVVARAALRSIGRRGSVVPGVRARLLTFGLALAPRRLRTRIMHRVMRGMLGPEPPDQRAVAPSGSGGTVRPSSGTESRPGT</sequence>
<dbReference type="Gene3D" id="3.40.50.720">
    <property type="entry name" value="NAD(P)-binding Rossmann-like Domain"/>
    <property type="match status" value="1"/>
</dbReference>
<proteinExistence type="inferred from homology"/>
<dbReference type="GO" id="GO:0016020">
    <property type="term" value="C:membrane"/>
    <property type="evidence" value="ECO:0007669"/>
    <property type="project" value="TreeGrafter"/>
</dbReference>
<reference evidence="4 5" key="1">
    <citation type="submission" date="2013-08" db="EMBL/GenBank/DDBJ databases">
        <title>Intrasporangium oryzae NRRL B-24470.</title>
        <authorList>
            <person name="Liu H."/>
            <person name="Wang G."/>
        </authorList>
    </citation>
    <scope>NUCLEOTIDE SEQUENCE [LARGE SCALE GENOMIC DNA]</scope>
    <source>
        <strain evidence="4 5">NRRL B-24470</strain>
    </source>
</reference>
<feature type="compositionally biased region" description="Polar residues" evidence="3">
    <location>
        <begin position="241"/>
        <end position="252"/>
    </location>
</feature>
<evidence type="ECO:0000313" key="5">
    <source>
        <dbReference type="Proteomes" id="UP000019489"/>
    </source>
</evidence>
<dbReference type="PROSITE" id="PS00061">
    <property type="entry name" value="ADH_SHORT"/>
    <property type="match status" value="1"/>
</dbReference>
<dbReference type="InterPro" id="IPR036291">
    <property type="entry name" value="NAD(P)-bd_dom_sf"/>
</dbReference>
<dbReference type="SUPFAM" id="SSF51735">
    <property type="entry name" value="NAD(P)-binding Rossmann-fold domains"/>
    <property type="match status" value="1"/>
</dbReference>
<dbReference type="Proteomes" id="UP000019489">
    <property type="component" value="Unassembled WGS sequence"/>
</dbReference>
<dbReference type="EMBL" id="AWSA01000015">
    <property type="protein sequence ID" value="EWT01969.1"/>
    <property type="molecule type" value="Genomic_DNA"/>
</dbReference>
<dbReference type="AlphaFoldDB" id="W9GDP0"/>
<evidence type="ECO:0000313" key="4">
    <source>
        <dbReference type="EMBL" id="EWT01969.1"/>
    </source>
</evidence>
<dbReference type="PANTHER" id="PTHR44196:SF2">
    <property type="entry name" value="SHORT-CHAIN DEHYDROGENASE-RELATED"/>
    <property type="match status" value="1"/>
</dbReference>
<dbReference type="STRING" id="1386089.N865_20390"/>
<comment type="caution">
    <text evidence="4">The sequence shown here is derived from an EMBL/GenBank/DDBJ whole genome shotgun (WGS) entry which is preliminary data.</text>
</comment>